<dbReference type="SUPFAM" id="SSF56219">
    <property type="entry name" value="DNase I-like"/>
    <property type="match status" value="1"/>
</dbReference>
<reference evidence="2 3" key="1">
    <citation type="journal article" date="2019" name="Sci. Rep.">
        <title>Orb-weaving spider Araneus ventricosus genome elucidates the spidroin gene catalogue.</title>
        <authorList>
            <person name="Kono N."/>
            <person name="Nakamura H."/>
            <person name="Ohtoshi R."/>
            <person name="Moran D.A.P."/>
            <person name="Shinohara A."/>
            <person name="Yoshida Y."/>
            <person name="Fujiwara M."/>
            <person name="Mori M."/>
            <person name="Tomita M."/>
            <person name="Arakawa K."/>
        </authorList>
    </citation>
    <scope>NUCLEOTIDE SEQUENCE [LARGE SCALE GENOMIC DNA]</scope>
</reference>
<keyword evidence="3" id="KW-1185">Reference proteome</keyword>
<dbReference type="Proteomes" id="UP000499080">
    <property type="component" value="Unassembled WGS sequence"/>
</dbReference>
<dbReference type="EMBL" id="BGPR01003152">
    <property type="protein sequence ID" value="GBM84342.1"/>
    <property type="molecule type" value="Genomic_DNA"/>
</dbReference>
<dbReference type="InterPro" id="IPR052560">
    <property type="entry name" value="RdDP_mobile_element"/>
</dbReference>
<evidence type="ECO:0000259" key="1">
    <source>
        <dbReference type="Pfam" id="PF14529"/>
    </source>
</evidence>
<dbReference type="InterPro" id="IPR005135">
    <property type="entry name" value="Endo/exonuclease/phosphatase"/>
</dbReference>
<comment type="caution">
    <text evidence="2">The sequence shown here is derived from an EMBL/GenBank/DDBJ whole genome shotgun (WGS) entry which is preliminary data.</text>
</comment>
<dbReference type="OrthoDB" id="6437038at2759"/>
<dbReference type="PANTHER" id="PTHR36688">
    <property type="entry name" value="ENDO/EXONUCLEASE/PHOSPHATASE DOMAIN-CONTAINING PROTEIN"/>
    <property type="match status" value="1"/>
</dbReference>
<dbReference type="InterPro" id="IPR036691">
    <property type="entry name" value="Endo/exonu/phosph_ase_sf"/>
</dbReference>
<dbReference type="PANTHER" id="PTHR36688:SF2">
    <property type="entry name" value="ENDONUCLEASE_EXONUCLEASE_PHOSPHATASE DOMAIN-CONTAINING PROTEIN"/>
    <property type="match status" value="1"/>
</dbReference>
<dbReference type="Pfam" id="PF14529">
    <property type="entry name" value="Exo_endo_phos_2"/>
    <property type="match status" value="1"/>
</dbReference>
<dbReference type="GO" id="GO:0003824">
    <property type="term" value="F:catalytic activity"/>
    <property type="evidence" value="ECO:0007669"/>
    <property type="project" value="InterPro"/>
</dbReference>
<accession>A0A4Y2J514</accession>
<evidence type="ECO:0000313" key="2">
    <source>
        <dbReference type="EMBL" id="GBM84342.1"/>
    </source>
</evidence>
<protein>
    <recommendedName>
        <fullName evidence="1">Endonuclease/exonuclease/phosphatase domain-containing protein</fullName>
    </recommendedName>
</protein>
<dbReference type="Gene3D" id="3.60.10.10">
    <property type="entry name" value="Endonuclease/exonuclease/phosphatase"/>
    <property type="match status" value="1"/>
</dbReference>
<feature type="domain" description="Endonuclease/exonuclease/phosphatase" evidence="1">
    <location>
        <begin position="354"/>
        <end position="418"/>
    </location>
</feature>
<dbReference type="AlphaFoldDB" id="A0A4Y2J514"/>
<evidence type="ECO:0000313" key="3">
    <source>
        <dbReference type="Proteomes" id="UP000499080"/>
    </source>
</evidence>
<organism evidence="2 3">
    <name type="scientific">Araneus ventricosus</name>
    <name type="common">Orbweaver spider</name>
    <name type="synonym">Epeira ventricosa</name>
    <dbReference type="NCBI Taxonomy" id="182803"/>
    <lineage>
        <taxon>Eukaryota</taxon>
        <taxon>Metazoa</taxon>
        <taxon>Ecdysozoa</taxon>
        <taxon>Arthropoda</taxon>
        <taxon>Chelicerata</taxon>
        <taxon>Arachnida</taxon>
        <taxon>Araneae</taxon>
        <taxon>Araneomorphae</taxon>
        <taxon>Entelegynae</taxon>
        <taxon>Araneoidea</taxon>
        <taxon>Araneidae</taxon>
        <taxon>Araneus</taxon>
    </lineage>
</organism>
<sequence>MISTYRVGGVKVRNPIPLKIRHILGLLHAEESPPGEGTPAQVSSCDRGSKLRALYQIRYASKTYAEKVKKGSHTVLLYPAQNIDEQGSERNKAFSVKHLLESSIHPLKDKNKIKDVRKIRNQGLVVDCEDHCDVQKILSSIQNQEELKKNITHVQPKGKLPKVIFYNIPNDIKEPELTEVIRLRSGRYDSRHCISDHIKCINCSLSNRYKKTNYDTRHTTADGNCPCFIKEVDAYRRRPPFNEPHSLRFFTPWPLYEKVKKQLLVIQINLQKAKLATTILLKAAKQHQPDLFLVQEPHVKDGKIAGIPKCWKSWLSKSGKAGIIALPTCSTPVLLSAKENTIAIKITKNSKPFTIISSFSSPYANFREILDELTDLTTNINGEEYLIGVDFNAHSQRWGYRDEDSRGKQLQEFKTAHGGYCKFVNLFKSKVQALRNLISNSSNEEELNETTRTIQLEIHITCKQVYKIKRNLLIPNVTWWNRDLQIKKQELKALARCLQKSRGEDRIHYKIVLSKKRALFKKAVKRAQRGSWRLLCTQTQNPYGTPYRSALKAYKPPSDIFQITENSEKGTPTVFGLTILQKLYPKIAPRAEQIQPHQTLLEEEKFSQQEIDDIVKKIPIGKAPGYDGIDNIIVKVIFNSFPSLLLDLLNKCLELKCFPDPLKIGLVILFHKTGKEEQNIKSHRPISLLPTLGKLLEKLLL</sequence>
<name>A0A4Y2J514_ARAVE</name>
<proteinExistence type="predicted"/>
<gene>
    <name evidence="2" type="ORF">AVEN_99919_1</name>
</gene>